<dbReference type="PANTHER" id="PTHR24107:SF27">
    <property type="entry name" value="DYNEIN REGULATORY COMPLEX SUBUNIT 5"/>
    <property type="match status" value="1"/>
</dbReference>
<reference evidence="5" key="1">
    <citation type="submission" date="2025-08" db="UniProtKB">
        <authorList>
            <consortium name="Ensembl"/>
        </authorList>
    </citation>
    <scope>IDENTIFICATION</scope>
</reference>
<dbReference type="Pfam" id="PF13516">
    <property type="entry name" value="LRR_6"/>
    <property type="match status" value="3"/>
</dbReference>
<dbReference type="GO" id="GO:0007018">
    <property type="term" value="P:microtubule-based movement"/>
    <property type="evidence" value="ECO:0007669"/>
    <property type="project" value="TreeGrafter"/>
</dbReference>
<proteinExistence type="predicted"/>
<evidence type="ECO:0000256" key="3">
    <source>
        <dbReference type="ARBA" id="ARBA00023212"/>
    </source>
</evidence>
<dbReference type="InterPro" id="IPR052410">
    <property type="entry name" value="DRC5"/>
</dbReference>
<keyword evidence="3" id="KW-0206">Cytoskeleton</keyword>
<sequence length="433" mass="48001">MADELQGPGNSAHQLQGTTLPVGMLSPAAGRRTRRIIAEDPSWSLTVVPPLTKLCLQHIVTNFERNPILNELLPSHRAPVLEMLPPQLPLNVTAGLVDDEGYWQRCCVQRWPACDVSAYGHSWKRMYLERHLENAIELFVPDVTDLRSVLGLVPLSKDYVRRLNISQLLPPIKEPEEDDGSDSGSDTSFNGPSLDHFDFGVLLDKLPMLEELHLVYGVHGCGMNFNWNLFEFTYRDCQALGVALKSCLTLKVFRIHQSKVDDEKCRLLVKCLLDHPSLRELDLSHNLIGDGGARAVGKLLNRSKLERLNLCDNAVCGAGGQAIGHALLANGVLTHLNLRLNRLRDEGGRAITQALLSNRTLEFLHLGSNQLTEATATVLSQVFVQNSILETVNLSCNRLGVVSTRVRSTLMCVHVCVCEEVDLSLWGHNVPIT</sequence>
<dbReference type="Ensembl" id="ENSPKIT00000040583.1">
    <property type="protein sequence ID" value="ENSPKIP00000016101.1"/>
    <property type="gene ID" value="ENSPKIG00000002579.1"/>
</dbReference>
<keyword evidence="2" id="KW-0963">Cytoplasm</keyword>
<dbReference type="InterPro" id="IPR032675">
    <property type="entry name" value="LRR_dom_sf"/>
</dbReference>
<dbReference type="Gene3D" id="3.80.10.10">
    <property type="entry name" value="Ribonuclease Inhibitor"/>
    <property type="match status" value="1"/>
</dbReference>
<dbReference type="GO" id="GO:0005856">
    <property type="term" value="C:cytoskeleton"/>
    <property type="evidence" value="ECO:0007669"/>
    <property type="project" value="UniProtKB-SubCell"/>
</dbReference>
<keyword evidence="6" id="KW-1185">Reference proteome</keyword>
<dbReference type="AlphaFoldDB" id="A0A3B3REJ2"/>
<name>A0A3B3REJ2_9TELE</name>
<accession>A0A3B3REJ2</accession>
<feature type="region of interest" description="Disordered" evidence="4">
    <location>
        <begin position="171"/>
        <end position="191"/>
    </location>
</feature>
<evidence type="ECO:0000256" key="4">
    <source>
        <dbReference type="SAM" id="MobiDB-lite"/>
    </source>
</evidence>
<evidence type="ECO:0000313" key="6">
    <source>
        <dbReference type="Proteomes" id="UP000261540"/>
    </source>
</evidence>
<dbReference type="InterPro" id="IPR001611">
    <property type="entry name" value="Leu-rich_rpt"/>
</dbReference>
<comment type="subcellular location">
    <subcellularLocation>
        <location evidence="1">Cytoplasm</location>
        <location evidence="1">Cytoskeleton</location>
    </subcellularLocation>
</comment>
<evidence type="ECO:0000256" key="2">
    <source>
        <dbReference type="ARBA" id="ARBA00022490"/>
    </source>
</evidence>
<organism evidence="5 6">
    <name type="scientific">Paramormyrops kingsleyae</name>
    <dbReference type="NCBI Taxonomy" id="1676925"/>
    <lineage>
        <taxon>Eukaryota</taxon>
        <taxon>Metazoa</taxon>
        <taxon>Chordata</taxon>
        <taxon>Craniata</taxon>
        <taxon>Vertebrata</taxon>
        <taxon>Euteleostomi</taxon>
        <taxon>Actinopterygii</taxon>
        <taxon>Neopterygii</taxon>
        <taxon>Teleostei</taxon>
        <taxon>Osteoglossocephala</taxon>
        <taxon>Osteoglossomorpha</taxon>
        <taxon>Osteoglossiformes</taxon>
        <taxon>Mormyridae</taxon>
        <taxon>Paramormyrops</taxon>
    </lineage>
</organism>
<reference evidence="5" key="2">
    <citation type="submission" date="2025-09" db="UniProtKB">
        <authorList>
            <consortium name="Ensembl"/>
        </authorList>
    </citation>
    <scope>IDENTIFICATION</scope>
</reference>
<evidence type="ECO:0000313" key="5">
    <source>
        <dbReference type="Ensembl" id="ENSPKIP00000016101.1"/>
    </source>
</evidence>
<evidence type="ECO:0000256" key="1">
    <source>
        <dbReference type="ARBA" id="ARBA00004245"/>
    </source>
</evidence>
<dbReference type="SMART" id="SM00368">
    <property type="entry name" value="LRR_RI"/>
    <property type="match status" value="4"/>
</dbReference>
<dbReference type="GeneTree" id="ENSGT00940000159341"/>
<dbReference type="SUPFAM" id="SSF52047">
    <property type="entry name" value="RNI-like"/>
    <property type="match status" value="1"/>
</dbReference>
<dbReference type="PANTHER" id="PTHR24107">
    <property type="entry name" value="YNEIN REGULATORY COMPLEX SUBUNIT 5"/>
    <property type="match status" value="1"/>
</dbReference>
<protein>
    <submittedName>
        <fullName evidence="5">T-complex-associated-testis-expressed 1</fullName>
    </submittedName>
</protein>
<dbReference type="Proteomes" id="UP000261540">
    <property type="component" value="Unplaced"/>
</dbReference>